<dbReference type="PROSITE" id="PS51257">
    <property type="entry name" value="PROKAR_LIPOPROTEIN"/>
    <property type="match status" value="1"/>
</dbReference>
<evidence type="ECO:0000256" key="1">
    <source>
        <dbReference type="SAM" id="MobiDB-lite"/>
    </source>
</evidence>
<accession>A0A7W7LE43</accession>
<gene>
    <name evidence="3" type="ORF">FHS38_004611</name>
</gene>
<evidence type="ECO:0000256" key="2">
    <source>
        <dbReference type="SAM" id="SignalP"/>
    </source>
</evidence>
<protein>
    <recommendedName>
        <fullName evidence="5">Lipoprotein</fullName>
    </recommendedName>
</protein>
<sequence>MRRTIVRRTAVAASAVSLALLVGACGSSDKPAAEASSEGKEKGKESASAGKVLSKAELDKLMLVESDLKDHKVTNASEADLASVKAATTDKAECKPLLDAMTLQSGGKPAATAVRKIMAMPPKPAEDASPEEKAKAGLSALGGTITSDVLGSYEGKGAQEALAKLSAAGKACTGGFTMIVGSDKTKISKVAPATFSGGDEAVAFTLTLDADGSSGTTHVVASRKGSTLATFFAMSLAGKADQPKAVVDAQLGKLG</sequence>
<keyword evidence="4" id="KW-1185">Reference proteome</keyword>
<dbReference type="Proteomes" id="UP000556436">
    <property type="component" value="Unassembled WGS sequence"/>
</dbReference>
<keyword evidence="2" id="KW-0732">Signal</keyword>
<feature type="chain" id="PRO_5038647028" description="Lipoprotein" evidence="2">
    <location>
        <begin position="25"/>
        <end position="255"/>
    </location>
</feature>
<proteinExistence type="predicted"/>
<evidence type="ECO:0000313" key="3">
    <source>
        <dbReference type="EMBL" id="MBB4888540.1"/>
    </source>
</evidence>
<evidence type="ECO:0000313" key="4">
    <source>
        <dbReference type="Proteomes" id="UP000556436"/>
    </source>
</evidence>
<feature type="signal peptide" evidence="2">
    <location>
        <begin position="1"/>
        <end position="24"/>
    </location>
</feature>
<evidence type="ECO:0008006" key="5">
    <source>
        <dbReference type="Google" id="ProtNLM"/>
    </source>
</evidence>
<dbReference type="RefSeq" id="WP_184736241.1">
    <property type="nucleotide sequence ID" value="NZ_BMRW01000003.1"/>
</dbReference>
<name>A0A7W7LE43_STRNE</name>
<feature type="region of interest" description="Disordered" evidence="1">
    <location>
        <begin position="27"/>
        <end position="51"/>
    </location>
</feature>
<dbReference type="AlphaFoldDB" id="A0A7W7LE43"/>
<dbReference type="EMBL" id="JACHJG010000010">
    <property type="protein sequence ID" value="MBB4888540.1"/>
    <property type="molecule type" value="Genomic_DNA"/>
</dbReference>
<organism evidence="3 4">
    <name type="scientific">Streptomyces netropsis</name>
    <name type="common">Streptoverticillium netropsis</name>
    <dbReference type="NCBI Taxonomy" id="55404"/>
    <lineage>
        <taxon>Bacteria</taxon>
        <taxon>Bacillati</taxon>
        <taxon>Actinomycetota</taxon>
        <taxon>Actinomycetes</taxon>
        <taxon>Kitasatosporales</taxon>
        <taxon>Streptomycetaceae</taxon>
        <taxon>Streptomyces</taxon>
    </lineage>
</organism>
<reference evidence="3 4" key="1">
    <citation type="submission" date="2020-08" db="EMBL/GenBank/DDBJ databases">
        <title>Genomic Encyclopedia of Type Strains, Phase III (KMG-III): the genomes of soil and plant-associated and newly described type strains.</title>
        <authorList>
            <person name="Whitman W."/>
        </authorList>
    </citation>
    <scope>NUCLEOTIDE SEQUENCE [LARGE SCALE GENOMIC DNA]</scope>
    <source>
        <strain evidence="3 4">CECT 3265</strain>
    </source>
</reference>
<comment type="caution">
    <text evidence="3">The sequence shown here is derived from an EMBL/GenBank/DDBJ whole genome shotgun (WGS) entry which is preliminary data.</text>
</comment>